<dbReference type="Proteomes" id="UP000183471">
    <property type="component" value="Unassembled WGS sequence"/>
</dbReference>
<protein>
    <recommendedName>
        <fullName evidence="4">Lipoprotein</fullName>
    </recommendedName>
</protein>
<accession>A0ABY0TKG5</accession>
<evidence type="ECO:0000313" key="2">
    <source>
        <dbReference type="EMBL" id="SDQ97624.1"/>
    </source>
</evidence>
<dbReference type="EMBL" id="FNKY01000001">
    <property type="protein sequence ID" value="SDQ97624.1"/>
    <property type="molecule type" value="Genomic_DNA"/>
</dbReference>
<evidence type="ECO:0000256" key="1">
    <source>
        <dbReference type="SAM" id="SignalP"/>
    </source>
</evidence>
<evidence type="ECO:0008006" key="4">
    <source>
        <dbReference type="Google" id="ProtNLM"/>
    </source>
</evidence>
<keyword evidence="3" id="KW-1185">Reference proteome</keyword>
<proteinExistence type="predicted"/>
<keyword evidence="1" id="KW-0732">Signal</keyword>
<reference evidence="2 3" key="1">
    <citation type="submission" date="2016-10" db="EMBL/GenBank/DDBJ databases">
        <authorList>
            <person name="Varghese N."/>
            <person name="Submissions S."/>
        </authorList>
    </citation>
    <scope>NUCLEOTIDE SEQUENCE [LARGE SCALE GENOMIC DNA]</scope>
    <source>
        <strain evidence="2 3">Nl1</strain>
    </source>
</reference>
<name>A0ABY0TKG5_9PROT</name>
<dbReference type="RefSeq" id="WP_074633903.1">
    <property type="nucleotide sequence ID" value="NZ_FNKY01000001.1"/>
</dbReference>
<feature type="signal peptide" evidence="1">
    <location>
        <begin position="1"/>
        <end position="19"/>
    </location>
</feature>
<comment type="caution">
    <text evidence="2">The sequence shown here is derived from an EMBL/GenBank/DDBJ whole genome shotgun (WGS) entry which is preliminary data.</text>
</comment>
<organism evidence="2 3">
    <name type="scientific">Nitrosospira multiformis</name>
    <dbReference type="NCBI Taxonomy" id="1231"/>
    <lineage>
        <taxon>Bacteria</taxon>
        <taxon>Pseudomonadati</taxon>
        <taxon>Pseudomonadota</taxon>
        <taxon>Betaproteobacteria</taxon>
        <taxon>Nitrosomonadales</taxon>
        <taxon>Nitrosomonadaceae</taxon>
        <taxon>Nitrosospira</taxon>
    </lineage>
</organism>
<feature type="chain" id="PRO_5046681328" description="Lipoprotein" evidence="1">
    <location>
        <begin position="20"/>
        <end position="102"/>
    </location>
</feature>
<evidence type="ECO:0000313" key="3">
    <source>
        <dbReference type="Proteomes" id="UP000183471"/>
    </source>
</evidence>
<sequence>MKSALLILPLLAGCGSMLADGTPTTAADGSRIYSITSLYDGESGSREQTIRSMDIDARNLCMTGYTLISEEARPIMGPTGGVTSSRLIWEIKCDKKPEETPP</sequence>
<gene>
    <name evidence="2" type="ORF">SAMN05216402_3078</name>
</gene>